<evidence type="ECO:0000313" key="2">
    <source>
        <dbReference type="EMBL" id="KGM55975.1"/>
    </source>
</evidence>
<dbReference type="OrthoDB" id="5800807at2"/>
<dbReference type="eggNOG" id="ENOG502ZATE">
    <property type="taxonomic scope" value="Bacteria"/>
</dbReference>
<dbReference type="Proteomes" id="UP000029998">
    <property type="component" value="Unassembled WGS sequence"/>
</dbReference>
<protein>
    <submittedName>
        <fullName evidence="2">Uncharacterized protein</fullName>
    </submittedName>
</protein>
<organism evidence="2 3">
    <name type="scientific">Lysobacter daejeonensis GH1-9</name>
    <dbReference type="NCBI Taxonomy" id="1385517"/>
    <lineage>
        <taxon>Bacteria</taxon>
        <taxon>Pseudomonadati</taxon>
        <taxon>Pseudomonadota</taxon>
        <taxon>Gammaproteobacteria</taxon>
        <taxon>Lysobacterales</taxon>
        <taxon>Lysobacteraceae</taxon>
        <taxon>Aerolutibacter</taxon>
    </lineage>
</organism>
<feature type="region of interest" description="Disordered" evidence="1">
    <location>
        <begin position="191"/>
        <end position="210"/>
    </location>
</feature>
<proteinExistence type="predicted"/>
<comment type="caution">
    <text evidence="2">The sequence shown here is derived from an EMBL/GenBank/DDBJ whole genome shotgun (WGS) entry which is preliminary data.</text>
</comment>
<dbReference type="AlphaFoldDB" id="A0A0A0F089"/>
<name>A0A0A0F089_9GAMM</name>
<feature type="region of interest" description="Disordered" evidence="1">
    <location>
        <begin position="375"/>
        <end position="396"/>
    </location>
</feature>
<dbReference type="EMBL" id="AVPU01000002">
    <property type="protein sequence ID" value="KGM55975.1"/>
    <property type="molecule type" value="Genomic_DNA"/>
</dbReference>
<dbReference type="RefSeq" id="WP_036133988.1">
    <property type="nucleotide sequence ID" value="NZ_AVPU01000002.1"/>
</dbReference>
<gene>
    <name evidence="2" type="ORF">N800_10110</name>
</gene>
<reference evidence="2 3" key="1">
    <citation type="submission" date="2013-08" db="EMBL/GenBank/DDBJ databases">
        <title>Genome sequencing of Lysobacter.</title>
        <authorList>
            <person name="Zhang S."/>
            <person name="Wang G."/>
        </authorList>
    </citation>
    <scope>NUCLEOTIDE SEQUENCE [LARGE SCALE GENOMIC DNA]</scope>
    <source>
        <strain evidence="2 3">GH1-9</strain>
    </source>
</reference>
<accession>A0A0A0F089</accession>
<sequence length="396" mass="41117">MSLTLGMTGMDPATETALKGAFTEANADIGGAWKLVPEPDAAYVVVDMDTLYGPMSWLRLHAADKTVIGLTTAARTQADFRLERPFTAASVRALLCEAAAAAGQPIIPAMPTAQLPAEPAAPEELTDAFPEFFADLAATIPTGGAAMETAAAVAAVAVAAGTAAPATAAAPAPASAGTALPEAWATAAKPARASAPEAVAEPTTAAPTTTAPTTLAGWLASGQLKGRCRVRAGHLSVLIDNDLQTYFGPASLKPLAELFGQRMGRDSFEVVNDAAWDHDTAAQGGAQPLSRLVWFGGLLGGNGTLASGYDPSDRYRLLKWPQTEREYPKHFRIATVMMKGPATLSEITDASGVTRQEVNDFVNASLATGFAEPYRELEPEPDANKAGGLFGRLRGR</sequence>
<keyword evidence="3" id="KW-1185">Reference proteome</keyword>
<evidence type="ECO:0000313" key="3">
    <source>
        <dbReference type="Proteomes" id="UP000029998"/>
    </source>
</evidence>
<evidence type="ECO:0000256" key="1">
    <source>
        <dbReference type="SAM" id="MobiDB-lite"/>
    </source>
</evidence>
<dbReference type="STRING" id="1385517.N800_10110"/>